<organism evidence="1 2">
    <name type="scientific">Rhinocladiella mackenziei CBS 650.93</name>
    <dbReference type="NCBI Taxonomy" id="1442369"/>
    <lineage>
        <taxon>Eukaryota</taxon>
        <taxon>Fungi</taxon>
        <taxon>Dikarya</taxon>
        <taxon>Ascomycota</taxon>
        <taxon>Pezizomycotina</taxon>
        <taxon>Eurotiomycetes</taxon>
        <taxon>Chaetothyriomycetidae</taxon>
        <taxon>Chaetothyriales</taxon>
        <taxon>Herpotrichiellaceae</taxon>
        <taxon>Rhinocladiella</taxon>
    </lineage>
</organism>
<dbReference type="InterPro" id="IPR029058">
    <property type="entry name" value="AB_hydrolase_fold"/>
</dbReference>
<dbReference type="RefSeq" id="XP_013267262.1">
    <property type="nucleotide sequence ID" value="XM_013411808.1"/>
</dbReference>
<dbReference type="HOGENOM" id="CLU_048444_0_0_1"/>
<dbReference type="Gene3D" id="3.40.50.1820">
    <property type="entry name" value="alpha/beta hydrolase"/>
    <property type="match status" value="1"/>
</dbReference>
<evidence type="ECO:0000313" key="1">
    <source>
        <dbReference type="EMBL" id="KIX00126.1"/>
    </source>
</evidence>
<name>A0A0D2IA53_9EURO</name>
<dbReference type="OrthoDB" id="2152248at2759"/>
<proteinExistence type="predicted"/>
<accession>A0A0D2IA53</accession>
<dbReference type="STRING" id="1442369.A0A0D2IA53"/>
<dbReference type="GeneID" id="25298334"/>
<sequence length="313" mass="35428">MSDRNNKPFELTSNTPRSSKTTINIAGFHVYLYGVDSLTPEQAHDTIVLFHIHGRTRTYTDAEAIAHELLFRFRKRGGTRKGLVVATFDNRNHGMRAACLHKSLRVSFLATDKVFSRSITWRCKTGKGEIPDMRMTALWDLSQLRTSDGIVLDIQIVQKHLATYVDGAFLPTEFIATGLSLGGHATWNILAEEPRITKAIIIVGSPNLTDLLLERLRGYTSTADVPDGTREWPRSIAKLYQDRDEAILKISGKSILILNGLTDTLVPSRFTRPWVEKYAASNQVEFIEQKENGHWLSYEMMDRIVDWLLPVLS</sequence>
<dbReference type="EMBL" id="KN847483">
    <property type="protein sequence ID" value="KIX00126.1"/>
    <property type="molecule type" value="Genomic_DNA"/>
</dbReference>
<keyword evidence="2" id="KW-1185">Reference proteome</keyword>
<reference evidence="1 2" key="1">
    <citation type="submission" date="2015-01" db="EMBL/GenBank/DDBJ databases">
        <title>The Genome Sequence of Rhinocladiella mackenzie CBS 650.93.</title>
        <authorList>
            <consortium name="The Broad Institute Genomics Platform"/>
            <person name="Cuomo C."/>
            <person name="de Hoog S."/>
            <person name="Gorbushina A."/>
            <person name="Stielow B."/>
            <person name="Teixiera M."/>
            <person name="Abouelleil A."/>
            <person name="Chapman S.B."/>
            <person name="Priest M."/>
            <person name="Young S.K."/>
            <person name="Wortman J."/>
            <person name="Nusbaum C."/>
            <person name="Birren B."/>
        </authorList>
    </citation>
    <scope>NUCLEOTIDE SEQUENCE [LARGE SCALE GENOMIC DNA]</scope>
    <source>
        <strain evidence="1 2">CBS 650.93</strain>
    </source>
</reference>
<evidence type="ECO:0008006" key="3">
    <source>
        <dbReference type="Google" id="ProtNLM"/>
    </source>
</evidence>
<dbReference type="VEuPathDB" id="FungiDB:Z518_10263"/>
<dbReference type="Proteomes" id="UP000053617">
    <property type="component" value="Unassembled WGS sequence"/>
</dbReference>
<protein>
    <recommendedName>
        <fullName evidence="3">Peptidase S9 prolyl oligopeptidase catalytic domain-containing protein</fullName>
    </recommendedName>
</protein>
<dbReference type="AlphaFoldDB" id="A0A0D2IA53"/>
<dbReference type="SUPFAM" id="SSF53474">
    <property type="entry name" value="alpha/beta-Hydrolases"/>
    <property type="match status" value="1"/>
</dbReference>
<evidence type="ECO:0000313" key="2">
    <source>
        <dbReference type="Proteomes" id="UP000053617"/>
    </source>
</evidence>
<gene>
    <name evidence="1" type="ORF">Z518_10263</name>
</gene>